<dbReference type="Pfam" id="PF00294">
    <property type="entry name" value="PfkB"/>
    <property type="match status" value="1"/>
</dbReference>
<keyword evidence="6" id="KW-1185">Reference proteome</keyword>
<dbReference type="OrthoDB" id="96179at2157"/>
<dbReference type="CDD" id="cd01166">
    <property type="entry name" value="KdgK"/>
    <property type="match status" value="1"/>
</dbReference>
<dbReference type="PANTHER" id="PTHR43085:SF57">
    <property type="entry name" value="CARBOHYDRATE KINASE PFKB DOMAIN-CONTAINING PROTEIN"/>
    <property type="match status" value="1"/>
</dbReference>
<evidence type="ECO:0000256" key="1">
    <source>
        <dbReference type="ARBA" id="ARBA00010688"/>
    </source>
</evidence>
<dbReference type="EMBL" id="QMDX01000003">
    <property type="protein sequence ID" value="TSD14582.1"/>
    <property type="molecule type" value="Genomic_DNA"/>
</dbReference>
<sequence>MTELVAFGESGLGLSAPPGERLEGVDRLRVRAVGPESNAAVAARRTGVDATWLSRLPDTALGRRVVTELRGHDIDVDVEWVDAATAPEARVGLTFEERATVPRGDLTVPDRTGTAMAGVSMDDVPVPRVEGADVAYTTGATPALSARAATATARYLKAARDGGATTAFALSYRPGRWADAAAARETLTEFFPAIDVLLTSEADAAAVLDESGQPAAAANAIAAEHGFDTVVVHGSRGATVLHDATVNELSAPETDARDGTGAPDAFAGAFCAELTATDDVEAALRTGLATEALARTVEGSVPAVTREEIDRVAADIGE</sequence>
<comment type="similarity">
    <text evidence="1">Belongs to the carbohydrate kinase PfkB family.</text>
</comment>
<dbReference type="RefSeq" id="WP_144261298.1">
    <property type="nucleotide sequence ID" value="NZ_QMDX01000003.1"/>
</dbReference>
<dbReference type="InterPro" id="IPR050306">
    <property type="entry name" value="PfkB_Carbo_kinase"/>
</dbReference>
<reference evidence="5 6" key="1">
    <citation type="submission" date="2018-06" db="EMBL/GenBank/DDBJ databases">
        <title>Natronomonas sp. F16-60 a new haloarchaeon isolated from a solar saltern of Isla Cristina, Huelva, Spain.</title>
        <authorList>
            <person name="Duran-Viseras A."/>
            <person name="Sanchez-Porro C."/>
            <person name="Ventosa A."/>
        </authorList>
    </citation>
    <scope>NUCLEOTIDE SEQUENCE [LARGE SCALE GENOMIC DNA]</scope>
    <source>
        <strain evidence="5 6">F16-60</strain>
    </source>
</reference>
<dbReference type="Proteomes" id="UP000319894">
    <property type="component" value="Unassembled WGS sequence"/>
</dbReference>
<dbReference type="Gene3D" id="3.40.1190.20">
    <property type="match status" value="1"/>
</dbReference>
<protein>
    <submittedName>
        <fullName evidence="5">Sugar kinase</fullName>
    </submittedName>
</protein>
<organism evidence="5 6">
    <name type="scientific">Haloglomus irregulare</name>
    <dbReference type="NCBI Taxonomy" id="2234134"/>
    <lineage>
        <taxon>Archaea</taxon>
        <taxon>Methanobacteriati</taxon>
        <taxon>Methanobacteriota</taxon>
        <taxon>Stenosarchaea group</taxon>
        <taxon>Halobacteria</taxon>
        <taxon>Halobacteriales</taxon>
        <taxon>Natronomonadaceae</taxon>
        <taxon>Haloglomus</taxon>
    </lineage>
</organism>
<dbReference type="PANTHER" id="PTHR43085">
    <property type="entry name" value="HEXOKINASE FAMILY MEMBER"/>
    <property type="match status" value="1"/>
</dbReference>
<evidence type="ECO:0000313" key="6">
    <source>
        <dbReference type="Proteomes" id="UP000319894"/>
    </source>
</evidence>
<evidence type="ECO:0000259" key="4">
    <source>
        <dbReference type="Pfam" id="PF00294"/>
    </source>
</evidence>
<dbReference type="InterPro" id="IPR011611">
    <property type="entry name" value="PfkB_dom"/>
</dbReference>
<name>A0A554NB27_9EURY</name>
<keyword evidence="2" id="KW-0808">Transferase</keyword>
<proteinExistence type="inferred from homology"/>
<evidence type="ECO:0000256" key="2">
    <source>
        <dbReference type="ARBA" id="ARBA00022679"/>
    </source>
</evidence>
<keyword evidence="3 5" id="KW-0418">Kinase</keyword>
<dbReference type="InterPro" id="IPR029056">
    <property type="entry name" value="Ribokinase-like"/>
</dbReference>
<dbReference type="AlphaFoldDB" id="A0A554NB27"/>
<evidence type="ECO:0000256" key="3">
    <source>
        <dbReference type="ARBA" id="ARBA00022777"/>
    </source>
</evidence>
<evidence type="ECO:0000313" key="5">
    <source>
        <dbReference type="EMBL" id="TSD14582.1"/>
    </source>
</evidence>
<comment type="caution">
    <text evidence="5">The sequence shown here is derived from an EMBL/GenBank/DDBJ whole genome shotgun (WGS) entry which is preliminary data.</text>
</comment>
<feature type="domain" description="Carbohydrate kinase PfkB" evidence="4">
    <location>
        <begin position="2"/>
        <end position="301"/>
    </location>
</feature>
<dbReference type="InParanoid" id="A0A554NB27"/>
<dbReference type="SUPFAM" id="SSF53613">
    <property type="entry name" value="Ribokinase-like"/>
    <property type="match status" value="1"/>
</dbReference>
<gene>
    <name evidence="5" type="ORF">DP107_06240</name>
</gene>
<dbReference type="GO" id="GO:0016301">
    <property type="term" value="F:kinase activity"/>
    <property type="evidence" value="ECO:0007669"/>
    <property type="project" value="UniProtKB-KW"/>
</dbReference>
<accession>A0A554NB27</accession>